<keyword evidence="4" id="KW-1185">Reference proteome</keyword>
<dbReference type="AlphaFoldDB" id="A0A158QWF7"/>
<feature type="domain" description="SCP" evidence="2">
    <location>
        <begin position="32"/>
        <end position="186"/>
    </location>
</feature>
<accession>A0A158QWF7</accession>
<name>A0A158QWF7_NIPBR</name>
<feature type="chain" id="PRO_5043135630" evidence="1">
    <location>
        <begin position="18"/>
        <end position="373"/>
    </location>
</feature>
<dbReference type="InterPro" id="IPR001283">
    <property type="entry name" value="CRISP-related"/>
</dbReference>
<evidence type="ECO:0000259" key="2">
    <source>
        <dbReference type="SMART" id="SM00198"/>
    </source>
</evidence>
<dbReference type="CDD" id="cd05380">
    <property type="entry name" value="CAP_euk"/>
    <property type="match status" value="2"/>
</dbReference>
<dbReference type="EMBL" id="UYSL01000023">
    <property type="protein sequence ID" value="VDL62329.1"/>
    <property type="molecule type" value="Genomic_DNA"/>
</dbReference>
<evidence type="ECO:0000313" key="3">
    <source>
        <dbReference type="EMBL" id="VDL62329.1"/>
    </source>
</evidence>
<dbReference type="STRING" id="27835.A0A158QWF7"/>
<dbReference type="Proteomes" id="UP000271162">
    <property type="component" value="Unassembled WGS sequence"/>
</dbReference>
<feature type="signal peptide" evidence="1">
    <location>
        <begin position="1"/>
        <end position="17"/>
    </location>
</feature>
<evidence type="ECO:0000313" key="5">
    <source>
        <dbReference type="WBParaSite" id="NBR_0000010301-mRNA-1"/>
    </source>
</evidence>
<protein>
    <submittedName>
        <fullName evidence="5">SCP domain-containing protein</fullName>
    </submittedName>
</protein>
<dbReference type="SMART" id="SM00198">
    <property type="entry name" value="SCP"/>
    <property type="match status" value="1"/>
</dbReference>
<evidence type="ECO:0000256" key="1">
    <source>
        <dbReference type="SAM" id="SignalP"/>
    </source>
</evidence>
<dbReference type="InterPro" id="IPR014044">
    <property type="entry name" value="CAP_dom"/>
</dbReference>
<keyword evidence="1" id="KW-0732">Signal</keyword>
<dbReference type="InterPro" id="IPR035940">
    <property type="entry name" value="CAP_sf"/>
</dbReference>
<reference evidence="5" key="1">
    <citation type="submission" date="2016-04" db="UniProtKB">
        <authorList>
            <consortium name="WormBaseParasite"/>
        </authorList>
    </citation>
    <scope>IDENTIFICATION</scope>
</reference>
<dbReference type="Gene3D" id="3.40.33.10">
    <property type="entry name" value="CAP"/>
    <property type="match status" value="2"/>
</dbReference>
<dbReference type="PANTHER" id="PTHR10334">
    <property type="entry name" value="CYSTEINE-RICH SECRETORY PROTEIN-RELATED"/>
    <property type="match status" value="1"/>
</dbReference>
<gene>
    <name evidence="3" type="ORF">NBR_LOCUS104</name>
</gene>
<organism evidence="5">
    <name type="scientific">Nippostrongylus brasiliensis</name>
    <name type="common">Rat hookworm</name>
    <dbReference type="NCBI Taxonomy" id="27835"/>
    <lineage>
        <taxon>Eukaryota</taxon>
        <taxon>Metazoa</taxon>
        <taxon>Ecdysozoa</taxon>
        <taxon>Nematoda</taxon>
        <taxon>Chromadorea</taxon>
        <taxon>Rhabditida</taxon>
        <taxon>Rhabditina</taxon>
        <taxon>Rhabditomorpha</taxon>
        <taxon>Strongyloidea</taxon>
        <taxon>Heligmosomidae</taxon>
        <taxon>Nippostrongylus</taxon>
    </lineage>
</organism>
<dbReference type="SUPFAM" id="SSF55797">
    <property type="entry name" value="PR-1-like"/>
    <property type="match status" value="2"/>
</dbReference>
<dbReference type="OMA" id="CTSTIFE"/>
<proteinExistence type="predicted"/>
<sequence>MLLTAVVTVFIVTAVTADPNVYQCSGLGMTPEERQSVLTMYNIARLKAATGTYFRSGTKLPTAKNMRALTWDCELEKLAKEAASSCSDKQRPTKDHAQHFRYMLPSIPNKLSVLEPTVQPTEDPSGGFTTQSSSVVYNGNPIYKNYANIMRSDTSKMGCSVRVCARDGVAVQTGVCVFDTPEMEKGGKVYEVGKPCETSEECPNGDDVCVGQALCYRNKFAKRSLYLHNKRRSELALGNVKYKSGKNFETASLMREMALSFNLEAQALKAAVNWERDPTGWSSHLYSPYDTWTSRIVIQNAVDEIDALEQALKTWWNQRKLVDDQVKKVLFENAFKQPTVMEFVQMATGQNSLVGCAADKRGNQYNVVCQYHV</sequence>
<evidence type="ECO:0000313" key="4">
    <source>
        <dbReference type="Proteomes" id="UP000271162"/>
    </source>
</evidence>
<dbReference type="Pfam" id="PF00188">
    <property type="entry name" value="CAP"/>
    <property type="match status" value="2"/>
</dbReference>
<dbReference type="WBParaSite" id="NBR_0000010301-mRNA-1">
    <property type="protein sequence ID" value="NBR_0000010301-mRNA-1"/>
    <property type="gene ID" value="NBR_0000010301"/>
</dbReference>
<reference evidence="3 4" key="2">
    <citation type="submission" date="2018-11" db="EMBL/GenBank/DDBJ databases">
        <authorList>
            <consortium name="Pathogen Informatics"/>
        </authorList>
    </citation>
    <scope>NUCLEOTIDE SEQUENCE [LARGE SCALE GENOMIC DNA]</scope>
</reference>